<evidence type="ECO:0000313" key="3">
    <source>
        <dbReference type="EMBL" id="KAI5317451.1"/>
    </source>
</evidence>
<keyword evidence="1" id="KW-0511">Multifunctional enzyme</keyword>
<dbReference type="Proteomes" id="UP001054821">
    <property type="component" value="Chromosome 7"/>
</dbReference>
<name>A0AAD4YQ49_PRUDU</name>
<proteinExistence type="predicted"/>
<organism evidence="3 4">
    <name type="scientific">Prunus dulcis</name>
    <name type="common">Almond</name>
    <name type="synonym">Amygdalus dulcis</name>
    <dbReference type="NCBI Taxonomy" id="3755"/>
    <lineage>
        <taxon>Eukaryota</taxon>
        <taxon>Viridiplantae</taxon>
        <taxon>Streptophyta</taxon>
        <taxon>Embryophyta</taxon>
        <taxon>Tracheophyta</taxon>
        <taxon>Spermatophyta</taxon>
        <taxon>Magnoliopsida</taxon>
        <taxon>eudicotyledons</taxon>
        <taxon>Gunneridae</taxon>
        <taxon>Pentapetalae</taxon>
        <taxon>rosids</taxon>
        <taxon>fabids</taxon>
        <taxon>Rosales</taxon>
        <taxon>Rosaceae</taxon>
        <taxon>Amygdaloideae</taxon>
        <taxon>Amygdaleae</taxon>
        <taxon>Prunus</taxon>
    </lineage>
</organism>
<comment type="caution">
    <text evidence="3">The sequence shown here is derived from an EMBL/GenBank/DDBJ whole genome shotgun (WGS) entry which is preliminary data.</text>
</comment>
<dbReference type="InterPro" id="IPR043502">
    <property type="entry name" value="DNA/RNA_pol_sf"/>
</dbReference>
<dbReference type="InterPro" id="IPR050951">
    <property type="entry name" value="Retrovirus_Pol_polyprotein"/>
</dbReference>
<feature type="domain" description="Reverse transcriptase/retrotransposon-derived protein RNase H-like" evidence="2">
    <location>
        <begin position="78"/>
        <end position="160"/>
    </location>
</feature>
<dbReference type="PANTHER" id="PTHR37984">
    <property type="entry name" value="PROTEIN CBG26694"/>
    <property type="match status" value="1"/>
</dbReference>
<gene>
    <name evidence="3" type="ORF">L3X38_037158</name>
</gene>
<accession>A0AAD4YQ49</accession>
<sequence length="160" mass="17974">MIQQQDKSCGVVTLSTLSLSLTQCSNIGKLQENFEDLSQDVHGELKNGLRESTCDFSMAYALSTPLHSLTKANQKFEWSRNHEESFQLLKQKITEAPVPALPNLHKPLEVEADASNYVMGAVLFQDGKPGAYPYEMFSGPVLNYPTYDMELYAMHQAMKH</sequence>
<dbReference type="SUPFAM" id="SSF56672">
    <property type="entry name" value="DNA/RNA polymerases"/>
    <property type="match status" value="1"/>
</dbReference>
<dbReference type="Gene3D" id="3.30.70.270">
    <property type="match status" value="1"/>
</dbReference>
<evidence type="ECO:0000313" key="4">
    <source>
        <dbReference type="Proteomes" id="UP001054821"/>
    </source>
</evidence>
<reference evidence="3 4" key="1">
    <citation type="journal article" date="2022" name="G3 (Bethesda)">
        <title>Whole-genome sequence and methylome profiling of the almond [Prunus dulcis (Mill.) D.A. Webb] cultivar 'Nonpareil'.</title>
        <authorList>
            <person name="D'Amico-Willman K.M."/>
            <person name="Ouma W.Z."/>
            <person name="Meulia T."/>
            <person name="Sideli G.M."/>
            <person name="Gradziel T.M."/>
            <person name="Fresnedo-Ramirez J."/>
        </authorList>
    </citation>
    <scope>NUCLEOTIDE SEQUENCE [LARGE SCALE GENOMIC DNA]</scope>
    <source>
        <strain evidence="3">Clone GOH B32 T37-40</strain>
    </source>
</reference>
<dbReference type="InterPro" id="IPR043128">
    <property type="entry name" value="Rev_trsase/Diguanyl_cyclase"/>
</dbReference>
<dbReference type="Pfam" id="PF17919">
    <property type="entry name" value="RT_RNaseH_2"/>
    <property type="match status" value="1"/>
</dbReference>
<dbReference type="PANTHER" id="PTHR37984:SF5">
    <property type="entry name" value="PROTEIN NYNRIN-LIKE"/>
    <property type="match status" value="1"/>
</dbReference>
<dbReference type="AlphaFoldDB" id="A0AAD4YQ49"/>
<dbReference type="GO" id="GO:0003824">
    <property type="term" value="F:catalytic activity"/>
    <property type="evidence" value="ECO:0007669"/>
    <property type="project" value="UniProtKB-KW"/>
</dbReference>
<evidence type="ECO:0000259" key="2">
    <source>
        <dbReference type="Pfam" id="PF17919"/>
    </source>
</evidence>
<keyword evidence="4" id="KW-1185">Reference proteome</keyword>
<dbReference type="InterPro" id="IPR041577">
    <property type="entry name" value="RT_RNaseH_2"/>
</dbReference>
<dbReference type="EMBL" id="JAJFAZ020000007">
    <property type="protein sequence ID" value="KAI5317451.1"/>
    <property type="molecule type" value="Genomic_DNA"/>
</dbReference>
<protein>
    <recommendedName>
        <fullName evidence="2">Reverse transcriptase/retrotransposon-derived protein RNase H-like domain-containing protein</fullName>
    </recommendedName>
</protein>
<evidence type="ECO:0000256" key="1">
    <source>
        <dbReference type="ARBA" id="ARBA00023268"/>
    </source>
</evidence>